<dbReference type="PROSITE" id="PS50104">
    <property type="entry name" value="TIR"/>
    <property type="match status" value="1"/>
</dbReference>
<dbReference type="InterPro" id="IPR036390">
    <property type="entry name" value="WH_DNA-bd_sf"/>
</dbReference>
<proteinExistence type="predicted"/>
<evidence type="ECO:0000313" key="7">
    <source>
        <dbReference type="EMBL" id="VVA41242.1"/>
    </source>
</evidence>
<dbReference type="Pfam" id="PF01582">
    <property type="entry name" value="TIR"/>
    <property type="match status" value="1"/>
</dbReference>
<evidence type="ECO:0000313" key="8">
    <source>
        <dbReference type="Proteomes" id="UP000327085"/>
    </source>
</evidence>
<dbReference type="InterPro" id="IPR042197">
    <property type="entry name" value="Apaf_helical"/>
</dbReference>
<feature type="domain" description="TIR" evidence="6">
    <location>
        <begin position="21"/>
        <end position="188"/>
    </location>
</feature>
<dbReference type="SUPFAM" id="SSF52540">
    <property type="entry name" value="P-loop containing nucleoside triphosphate hydrolases"/>
    <property type="match status" value="1"/>
</dbReference>
<protein>
    <submittedName>
        <fullName evidence="7">PREDICTED: TMV resistance</fullName>
    </submittedName>
</protein>
<dbReference type="InterPro" id="IPR035897">
    <property type="entry name" value="Toll_tir_struct_dom_sf"/>
</dbReference>
<evidence type="ECO:0000259" key="6">
    <source>
        <dbReference type="PROSITE" id="PS50104"/>
    </source>
</evidence>
<dbReference type="GO" id="GO:0006952">
    <property type="term" value="P:defense response"/>
    <property type="evidence" value="ECO:0007669"/>
    <property type="project" value="UniProtKB-KW"/>
</dbReference>
<dbReference type="Gene3D" id="3.40.50.300">
    <property type="entry name" value="P-loop containing nucleotide triphosphate hydrolases"/>
    <property type="match status" value="1"/>
</dbReference>
<dbReference type="PANTHER" id="PTHR11017:SF587">
    <property type="entry name" value="NB-ARC DOMAIN PROTEIN"/>
    <property type="match status" value="1"/>
</dbReference>
<dbReference type="PRINTS" id="PR00364">
    <property type="entry name" value="DISEASERSIST"/>
</dbReference>
<evidence type="ECO:0000256" key="2">
    <source>
        <dbReference type="ARBA" id="ARBA00022737"/>
    </source>
</evidence>
<dbReference type="Pfam" id="PF00931">
    <property type="entry name" value="NB-ARC"/>
    <property type="match status" value="1"/>
</dbReference>
<dbReference type="Gene3D" id="3.40.50.10140">
    <property type="entry name" value="Toll/interleukin-1 receptor homology (TIR) domain"/>
    <property type="match status" value="1"/>
</dbReference>
<feature type="region of interest" description="Disordered" evidence="5">
    <location>
        <begin position="834"/>
        <end position="856"/>
    </location>
</feature>
<dbReference type="InterPro" id="IPR032675">
    <property type="entry name" value="LRR_dom_sf"/>
</dbReference>
<keyword evidence="3" id="KW-0611">Plant defense</keyword>
<gene>
    <name evidence="7" type="ORF">ALMOND_2B021452</name>
</gene>
<dbReference type="SMART" id="SM00255">
    <property type="entry name" value="TIR"/>
    <property type="match status" value="1"/>
</dbReference>
<dbReference type="PANTHER" id="PTHR11017">
    <property type="entry name" value="LEUCINE-RICH REPEAT-CONTAINING PROTEIN"/>
    <property type="match status" value="1"/>
</dbReference>
<name>A0A5E4GP20_PRUDU</name>
<dbReference type="Gene3D" id="3.80.10.10">
    <property type="entry name" value="Ribonuclease Inhibitor"/>
    <property type="match status" value="1"/>
</dbReference>
<evidence type="ECO:0000256" key="3">
    <source>
        <dbReference type="ARBA" id="ARBA00022821"/>
    </source>
</evidence>
<dbReference type="Gramene" id="VVA41242">
    <property type="protein sequence ID" value="VVA41242"/>
    <property type="gene ID" value="Prudul26B021452"/>
</dbReference>
<dbReference type="EMBL" id="CABIKO010001222">
    <property type="protein sequence ID" value="VVA41242.1"/>
    <property type="molecule type" value="Genomic_DNA"/>
</dbReference>
<sequence>MLASMANRGASSSSASFTKSWKYHVFLSFKGEDTRHNFTDHLYSALCQQGINTFRDDDELIRGEEISSALFTAIEESKISVVVFSKNYASSKWCLDELVKILDCKKSKQQLVIPVFYKVNPSNVRNQRGSFGDALANMECKYKENMQKVNKWRAALSQVASLSGFTLDERQSEYEFIQNIIEEISKHVLNTVCLEVAEHPVGMQAQVQVMNELLDLGESDVRMIGVWGTGGIGKTTIAKAVYNSIAHKFEGCSFLANVRERSTSHEGSVGLQENLLSDIQRVKNLKVTNVDKGVTMIKEWLSRRKVLLVLDDVDDMEQLHKLVGARDWFGVGSRIIITTRDKQLLTAHEVNLMHEVNILDNHKALELFCWHAFKTSGPPLGDYVKLAERAIRYAQGLPLALKVLGCCLCGGSIDKWEAALDGFKSKKIQDVLKISYDTVDDIVKEVFLDIACFFKGKSRNYVIEILEACDLSPRYGIEVLIEKALISVEHGDYIRMHDLLEEMGKDIVEQESPTEAGGRSRLWFHEDVEHVLTNNTGKKKIVGIMLNSPKKDYEIFMDVDCFLKMKNLKIFMNHNVCLSGDIGCLPNMLRVLDWYRCPLQSFPPNFRPKGLGLLNLPYSRIKQLGEGLKHLTKLTSLNFMGSEFLTEIPDLSGSPNLRYLNASYCESLVEAAVNTEHFINVLLPGSEVPESLSFRKDVGVLLPNDNDHLLDLPIEIPWTSGLENLVLCIVCEPTESFIRVQFPYLSILNSTYPGNDYSVSEGLTGAGHVGLRYTAVPRKIPLPAHTKRRSDDQLKSFIHRIINVSYKGGRGLFKSCGVHLSLNSMPKDGFGFCSMPEDGDDDENEEELDAADDEVRPGKRKKITSLCISM</sequence>
<reference evidence="8" key="1">
    <citation type="journal article" date="2020" name="Plant J.">
        <title>Transposons played a major role in the diversification between the closely related almond and peach genomes: results from the almond genome sequence.</title>
        <authorList>
            <person name="Alioto T."/>
            <person name="Alexiou K.G."/>
            <person name="Bardil A."/>
            <person name="Barteri F."/>
            <person name="Castanera R."/>
            <person name="Cruz F."/>
            <person name="Dhingra A."/>
            <person name="Duval H."/>
            <person name="Fernandez I Marti A."/>
            <person name="Frias L."/>
            <person name="Galan B."/>
            <person name="Garcia J.L."/>
            <person name="Howad W."/>
            <person name="Gomez-Garrido J."/>
            <person name="Gut M."/>
            <person name="Julca I."/>
            <person name="Morata J."/>
            <person name="Puigdomenech P."/>
            <person name="Ribeca P."/>
            <person name="Rubio Cabetas M.J."/>
            <person name="Vlasova A."/>
            <person name="Wirthensohn M."/>
            <person name="Garcia-Mas J."/>
            <person name="Gabaldon T."/>
            <person name="Casacuberta J.M."/>
            <person name="Arus P."/>
        </authorList>
    </citation>
    <scope>NUCLEOTIDE SEQUENCE [LARGE SCALE GENOMIC DNA]</scope>
    <source>
        <strain evidence="8">cv. Texas</strain>
    </source>
</reference>
<dbReference type="Pfam" id="PF23282">
    <property type="entry name" value="WHD_ROQ1"/>
    <property type="match status" value="1"/>
</dbReference>
<dbReference type="FunFam" id="3.40.50.10140:FF:000007">
    <property type="entry name" value="Disease resistance protein (TIR-NBS-LRR class)"/>
    <property type="match status" value="1"/>
</dbReference>
<keyword evidence="2" id="KW-0677">Repeat</keyword>
<dbReference type="Gene3D" id="1.10.8.430">
    <property type="entry name" value="Helical domain of apoptotic protease-activating factors"/>
    <property type="match status" value="1"/>
</dbReference>
<dbReference type="SUPFAM" id="SSF52200">
    <property type="entry name" value="Toll/Interleukin receptor TIR domain"/>
    <property type="match status" value="1"/>
</dbReference>
<dbReference type="AlphaFoldDB" id="A0A5E4GP20"/>
<dbReference type="InterPro" id="IPR058192">
    <property type="entry name" value="WHD_ROQ1-like"/>
</dbReference>
<dbReference type="GO" id="GO:0043531">
    <property type="term" value="F:ADP binding"/>
    <property type="evidence" value="ECO:0007669"/>
    <property type="project" value="InterPro"/>
</dbReference>
<dbReference type="GO" id="GO:0007165">
    <property type="term" value="P:signal transduction"/>
    <property type="evidence" value="ECO:0007669"/>
    <property type="project" value="InterPro"/>
</dbReference>
<dbReference type="SUPFAM" id="SSF52058">
    <property type="entry name" value="L domain-like"/>
    <property type="match status" value="1"/>
</dbReference>
<dbReference type="Proteomes" id="UP000327085">
    <property type="component" value="Chromosome 1"/>
</dbReference>
<dbReference type="InterPro" id="IPR027417">
    <property type="entry name" value="P-loop_NTPase"/>
</dbReference>
<dbReference type="InterPro" id="IPR000157">
    <property type="entry name" value="TIR_dom"/>
</dbReference>
<organism evidence="7 8">
    <name type="scientific">Prunus dulcis</name>
    <name type="common">Almond</name>
    <name type="synonym">Amygdalus dulcis</name>
    <dbReference type="NCBI Taxonomy" id="3755"/>
    <lineage>
        <taxon>Eukaryota</taxon>
        <taxon>Viridiplantae</taxon>
        <taxon>Streptophyta</taxon>
        <taxon>Embryophyta</taxon>
        <taxon>Tracheophyta</taxon>
        <taxon>Spermatophyta</taxon>
        <taxon>Magnoliopsida</taxon>
        <taxon>eudicotyledons</taxon>
        <taxon>Gunneridae</taxon>
        <taxon>Pentapetalae</taxon>
        <taxon>rosids</taxon>
        <taxon>fabids</taxon>
        <taxon>Rosales</taxon>
        <taxon>Rosaceae</taxon>
        <taxon>Amygdaloideae</taxon>
        <taxon>Amygdaleae</taxon>
        <taxon>Prunus</taxon>
    </lineage>
</organism>
<evidence type="ECO:0000256" key="4">
    <source>
        <dbReference type="ARBA" id="ARBA00023027"/>
    </source>
</evidence>
<evidence type="ECO:0000256" key="5">
    <source>
        <dbReference type="SAM" id="MobiDB-lite"/>
    </source>
</evidence>
<dbReference type="InterPro" id="IPR044974">
    <property type="entry name" value="Disease_R_plants"/>
</dbReference>
<dbReference type="SUPFAM" id="SSF46785">
    <property type="entry name" value="Winged helix' DNA-binding domain"/>
    <property type="match status" value="1"/>
</dbReference>
<feature type="compositionally biased region" description="Acidic residues" evidence="5">
    <location>
        <begin position="837"/>
        <end position="852"/>
    </location>
</feature>
<keyword evidence="4" id="KW-0520">NAD</keyword>
<evidence type="ECO:0000256" key="1">
    <source>
        <dbReference type="ARBA" id="ARBA00022614"/>
    </source>
</evidence>
<accession>A0A5E4GP20</accession>
<keyword evidence="1" id="KW-0433">Leucine-rich repeat</keyword>
<dbReference type="InterPro" id="IPR002182">
    <property type="entry name" value="NB-ARC"/>
</dbReference>